<dbReference type="InterPro" id="IPR041578">
    <property type="entry name" value="PIN_8"/>
</dbReference>
<accession>A0A2S8I0Z6</accession>
<dbReference type="Proteomes" id="UP000238206">
    <property type="component" value="Unassembled WGS sequence"/>
</dbReference>
<sequence>MEEISKALDETFWGLKADLEKQENEHPDWITGQDPVLERLTGVFEGRIGEKPEAAAYDSLIAKAKARFESSTPPGLRDKEKGGIQQYGDAILWLEVLEKAATTKTAIIFVTDDVKDDWWQRVGGKTIGPLPALRQELHDVANVPLHMYQCDQFMRYASAFLDQQLPESSIEEAKEIRDELQRESNFEQQWLFDESASSHARPDNDAVPTAWSRLHALIDSHEGRPILVDDYRGSTLEQQLSNLAEQRQKLRRMMLDASVDPHRVEEIIEIQRALDFVEREIGRMQAWMEPVTLRNWYSHVRDSKRSDQH</sequence>
<dbReference type="AlphaFoldDB" id="A0A2S8I0Z6"/>
<feature type="domain" description="PIN like" evidence="1">
    <location>
        <begin position="2"/>
        <end position="133"/>
    </location>
</feature>
<gene>
    <name evidence="2" type="ORF">C5615_36345</name>
</gene>
<dbReference type="Pfam" id="PF18476">
    <property type="entry name" value="PIN_8"/>
    <property type="match status" value="1"/>
</dbReference>
<proteinExistence type="predicted"/>
<protein>
    <recommendedName>
        <fullName evidence="1">PIN like domain-containing protein</fullName>
    </recommendedName>
</protein>
<evidence type="ECO:0000313" key="3">
    <source>
        <dbReference type="Proteomes" id="UP000238206"/>
    </source>
</evidence>
<name>A0A2S8I0Z6_BURCE</name>
<evidence type="ECO:0000259" key="1">
    <source>
        <dbReference type="Pfam" id="PF18476"/>
    </source>
</evidence>
<organism evidence="2 3">
    <name type="scientific">Burkholderia cepacia</name>
    <name type="common">Pseudomonas cepacia</name>
    <dbReference type="NCBI Taxonomy" id="292"/>
    <lineage>
        <taxon>Bacteria</taxon>
        <taxon>Pseudomonadati</taxon>
        <taxon>Pseudomonadota</taxon>
        <taxon>Betaproteobacteria</taxon>
        <taxon>Burkholderiales</taxon>
        <taxon>Burkholderiaceae</taxon>
        <taxon>Burkholderia</taxon>
        <taxon>Burkholderia cepacia complex</taxon>
    </lineage>
</organism>
<evidence type="ECO:0000313" key="2">
    <source>
        <dbReference type="EMBL" id="PQP08506.1"/>
    </source>
</evidence>
<reference evidence="2 3" key="1">
    <citation type="submission" date="2018-02" db="EMBL/GenBank/DDBJ databases">
        <title>Draft genome sequencing of Burkholderia cepacia Y14-15.</title>
        <authorList>
            <person name="Zheng B.-X."/>
        </authorList>
    </citation>
    <scope>NUCLEOTIDE SEQUENCE [LARGE SCALE GENOMIC DNA]</scope>
    <source>
        <strain evidence="2 3">Y14-15</strain>
    </source>
</reference>
<comment type="caution">
    <text evidence="2">The sequence shown here is derived from an EMBL/GenBank/DDBJ whole genome shotgun (WGS) entry which is preliminary data.</text>
</comment>
<dbReference type="EMBL" id="PUIQ01000090">
    <property type="protein sequence ID" value="PQP08506.1"/>
    <property type="molecule type" value="Genomic_DNA"/>
</dbReference>